<dbReference type="Proteomes" id="UP000275652">
    <property type="component" value="Unassembled WGS sequence"/>
</dbReference>
<gene>
    <name evidence="1" type="ORF">DYB28_005955</name>
</gene>
<sequence>MKSPANPVVQVDDAQSRPGKFDCYDDIQLLKQINLSKPWEASYGKVMAAWVEVCREVNRIPGFKINKKPEGLKTRFDLLIKTHCEGEVGSDA</sequence>
<evidence type="ECO:0000313" key="1">
    <source>
        <dbReference type="EMBL" id="RLO00881.1"/>
    </source>
</evidence>
<protein>
    <recommendedName>
        <fullName evidence="3">Myb/SANT-like domain-containing protein</fullName>
    </recommendedName>
</protein>
<evidence type="ECO:0008006" key="3">
    <source>
        <dbReference type="Google" id="ProtNLM"/>
    </source>
</evidence>
<dbReference type="AlphaFoldDB" id="A0A9X8H528"/>
<evidence type="ECO:0000313" key="2">
    <source>
        <dbReference type="Proteomes" id="UP000275652"/>
    </source>
</evidence>
<name>A0A9X8H528_APHAT</name>
<dbReference type="EMBL" id="QUTI01038379">
    <property type="protein sequence ID" value="RLO00881.1"/>
    <property type="molecule type" value="Genomic_DNA"/>
</dbReference>
<comment type="caution">
    <text evidence="1">The sequence shown here is derived from an EMBL/GenBank/DDBJ whole genome shotgun (WGS) entry which is preliminary data.</text>
</comment>
<organism evidence="1 2">
    <name type="scientific">Aphanomyces astaci</name>
    <name type="common">Crayfish plague agent</name>
    <dbReference type="NCBI Taxonomy" id="112090"/>
    <lineage>
        <taxon>Eukaryota</taxon>
        <taxon>Sar</taxon>
        <taxon>Stramenopiles</taxon>
        <taxon>Oomycota</taxon>
        <taxon>Saprolegniomycetes</taxon>
        <taxon>Saprolegniales</taxon>
        <taxon>Verrucalvaceae</taxon>
        <taxon>Aphanomyces</taxon>
    </lineage>
</organism>
<accession>A0A9X8H528</accession>
<proteinExistence type="predicted"/>
<reference evidence="1 2" key="1">
    <citation type="journal article" date="2018" name="J. Invertebr. Pathol.">
        <title>New genotyping method for the causative agent of crayfish plague (Aphanomyces astaci) based on whole genome data.</title>
        <authorList>
            <person name="Minardi D."/>
            <person name="Studholme D.J."/>
            <person name="van der Giezen M."/>
            <person name="Pretto T."/>
            <person name="Oidtmann B."/>
        </authorList>
    </citation>
    <scope>NUCLEOTIDE SEQUENCE [LARGE SCALE GENOMIC DNA]</scope>
    <source>
        <strain evidence="1 2">KB13</strain>
    </source>
</reference>